<reference evidence="1 2" key="1">
    <citation type="journal article" date="2022" name="Hortic Res">
        <title>A haplotype resolved chromosomal level avocado genome allows analysis of novel avocado genes.</title>
        <authorList>
            <person name="Nath O."/>
            <person name="Fletcher S.J."/>
            <person name="Hayward A."/>
            <person name="Shaw L.M."/>
            <person name="Masouleh A.K."/>
            <person name="Furtado A."/>
            <person name="Henry R.J."/>
            <person name="Mitter N."/>
        </authorList>
    </citation>
    <scope>NUCLEOTIDE SEQUENCE [LARGE SCALE GENOMIC DNA]</scope>
    <source>
        <strain evidence="2">cv. Hass</strain>
    </source>
</reference>
<organism evidence="1 2">
    <name type="scientific">Persea americana</name>
    <name type="common">Avocado</name>
    <dbReference type="NCBI Taxonomy" id="3435"/>
    <lineage>
        <taxon>Eukaryota</taxon>
        <taxon>Viridiplantae</taxon>
        <taxon>Streptophyta</taxon>
        <taxon>Embryophyta</taxon>
        <taxon>Tracheophyta</taxon>
        <taxon>Spermatophyta</taxon>
        <taxon>Magnoliopsida</taxon>
        <taxon>Magnoliidae</taxon>
        <taxon>Laurales</taxon>
        <taxon>Lauraceae</taxon>
        <taxon>Persea</taxon>
    </lineage>
</organism>
<sequence length="106" mass="11589">MSCGADNGALHSLVFYGLITLVVIAMKLLPPIPRSDNCVSLCWLLLLLTSINLICFAESVTLLKNKSDRLSLLAVKDGISDDPNGVLSSWNNSLHFCMWYGVTCSR</sequence>
<comment type="caution">
    <text evidence="1">The sequence shown here is derived from an EMBL/GenBank/DDBJ whole genome shotgun (WGS) entry which is preliminary data.</text>
</comment>
<evidence type="ECO:0000313" key="1">
    <source>
        <dbReference type="EMBL" id="KAJ8617746.1"/>
    </source>
</evidence>
<evidence type="ECO:0000313" key="2">
    <source>
        <dbReference type="Proteomes" id="UP001234297"/>
    </source>
</evidence>
<proteinExistence type="predicted"/>
<dbReference type="EMBL" id="CM056812">
    <property type="protein sequence ID" value="KAJ8617746.1"/>
    <property type="molecule type" value="Genomic_DNA"/>
</dbReference>
<name>A0ACC2K9I6_PERAE</name>
<protein>
    <submittedName>
        <fullName evidence="1">Uncharacterized protein</fullName>
    </submittedName>
</protein>
<keyword evidence="2" id="KW-1185">Reference proteome</keyword>
<dbReference type="Proteomes" id="UP001234297">
    <property type="component" value="Chromosome 4"/>
</dbReference>
<gene>
    <name evidence="1" type="ORF">MRB53_013932</name>
</gene>
<accession>A0ACC2K9I6</accession>